<protein>
    <submittedName>
        <fullName evidence="1">Uncharacterized protein</fullName>
    </submittedName>
</protein>
<proteinExistence type="predicted"/>
<organism evidence="1 2">
    <name type="scientific">Microdochium trichocladiopsis</name>
    <dbReference type="NCBI Taxonomy" id="1682393"/>
    <lineage>
        <taxon>Eukaryota</taxon>
        <taxon>Fungi</taxon>
        <taxon>Dikarya</taxon>
        <taxon>Ascomycota</taxon>
        <taxon>Pezizomycotina</taxon>
        <taxon>Sordariomycetes</taxon>
        <taxon>Xylariomycetidae</taxon>
        <taxon>Xylariales</taxon>
        <taxon>Microdochiaceae</taxon>
        <taxon>Microdochium</taxon>
    </lineage>
</organism>
<dbReference type="EMBL" id="JAGTJQ010000015">
    <property type="protein sequence ID" value="KAH7012286.1"/>
    <property type="molecule type" value="Genomic_DNA"/>
</dbReference>
<sequence>MEKRYKDEPFYPSAFSKGIKRAGPISRRIRELRIRAGYAKPPRPHDFRAGSLLHIYKIYARHKDNGPYDNHYVLTLAADGQGTYFTGRSRTDMQELFQDLTIR</sequence>
<keyword evidence="2" id="KW-1185">Reference proteome</keyword>
<gene>
    <name evidence="1" type="ORF">B0I36DRAFT_400399</name>
</gene>
<dbReference type="GeneID" id="70191217"/>
<evidence type="ECO:0000313" key="1">
    <source>
        <dbReference type="EMBL" id="KAH7012286.1"/>
    </source>
</evidence>
<dbReference type="Proteomes" id="UP000756346">
    <property type="component" value="Unassembled WGS sequence"/>
</dbReference>
<comment type="caution">
    <text evidence="1">The sequence shown here is derived from an EMBL/GenBank/DDBJ whole genome shotgun (WGS) entry which is preliminary data.</text>
</comment>
<dbReference type="AlphaFoldDB" id="A0A9P9BHU5"/>
<evidence type="ECO:0000313" key="2">
    <source>
        <dbReference type="Proteomes" id="UP000756346"/>
    </source>
</evidence>
<reference evidence="1" key="1">
    <citation type="journal article" date="2021" name="Nat. Commun.">
        <title>Genetic determinants of endophytism in the Arabidopsis root mycobiome.</title>
        <authorList>
            <person name="Mesny F."/>
            <person name="Miyauchi S."/>
            <person name="Thiergart T."/>
            <person name="Pickel B."/>
            <person name="Atanasova L."/>
            <person name="Karlsson M."/>
            <person name="Huettel B."/>
            <person name="Barry K.W."/>
            <person name="Haridas S."/>
            <person name="Chen C."/>
            <person name="Bauer D."/>
            <person name="Andreopoulos W."/>
            <person name="Pangilinan J."/>
            <person name="LaButti K."/>
            <person name="Riley R."/>
            <person name="Lipzen A."/>
            <person name="Clum A."/>
            <person name="Drula E."/>
            <person name="Henrissat B."/>
            <person name="Kohler A."/>
            <person name="Grigoriev I.V."/>
            <person name="Martin F.M."/>
            <person name="Hacquard S."/>
        </authorList>
    </citation>
    <scope>NUCLEOTIDE SEQUENCE</scope>
    <source>
        <strain evidence="1">MPI-CAGE-CH-0230</strain>
    </source>
</reference>
<name>A0A9P9BHU5_9PEZI</name>
<accession>A0A9P9BHU5</accession>
<dbReference type="RefSeq" id="XP_046004662.1">
    <property type="nucleotide sequence ID" value="XM_046161671.1"/>
</dbReference>